<dbReference type="CDD" id="cd00082">
    <property type="entry name" value="HisKA"/>
    <property type="match status" value="1"/>
</dbReference>
<dbReference type="OrthoDB" id="9808408at2"/>
<dbReference type="EC" id="2.7.13.3" evidence="2"/>
<dbReference type="PANTHER" id="PTHR42878:SF15">
    <property type="entry name" value="BACTERIOPHYTOCHROME"/>
    <property type="match status" value="1"/>
</dbReference>
<dbReference type="Gene3D" id="3.30.565.10">
    <property type="entry name" value="Histidine kinase-like ATPase, C-terminal domain"/>
    <property type="match status" value="1"/>
</dbReference>
<gene>
    <name evidence="7" type="ORF">SAMN02982919_01615</name>
</gene>
<dbReference type="GO" id="GO:0000156">
    <property type="term" value="F:phosphorelay response regulator activity"/>
    <property type="evidence" value="ECO:0007669"/>
    <property type="project" value="TreeGrafter"/>
</dbReference>
<comment type="catalytic activity">
    <reaction evidence="1">
        <text>ATP + protein L-histidine = ADP + protein N-phospho-L-histidine.</text>
        <dbReference type="EC" id="2.7.13.3"/>
    </reaction>
</comment>
<dbReference type="Pfam" id="PF02518">
    <property type="entry name" value="HATPase_c"/>
    <property type="match status" value="1"/>
</dbReference>
<dbReference type="AlphaFoldDB" id="A0A1H9KNV5"/>
<evidence type="ECO:0000259" key="6">
    <source>
        <dbReference type="PROSITE" id="PS50109"/>
    </source>
</evidence>
<dbReference type="InterPro" id="IPR003661">
    <property type="entry name" value="HisK_dim/P_dom"/>
</dbReference>
<dbReference type="InterPro" id="IPR050351">
    <property type="entry name" value="BphY/WalK/GraS-like"/>
</dbReference>
<dbReference type="SUPFAM" id="SSF47384">
    <property type="entry name" value="Homodimeric domain of signal transducing histidine kinase"/>
    <property type="match status" value="1"/>
</dbReference>
<accession>A0A1H9KNV5</accession>
<dbReference type="Pfam" id="PF00512">
    <property type="entry name" value="HisKA"/>
    <property type="match status" value="1"/>
</dbReference>
<dbReference type="RefSeq" id="WP_091455511.1">
    <property type="nucleotide sequence ID" value="NZ_FOGD01000003.1"/>
</dbReference>
<evidence type="ECO:0000256" key="1">
    <source>
        <dbReference type="ARBA" id="ARBA00000085"/>
    </source>
</evidence>
<dbReference type="SMART" id="SM00388">
    <property type="entry name" value="HisKA"/>
    <property type="match status" value="1"/>
</dbReference>
<evidence type="ECO:0000313" key="8">
    <source>
        <dbReference type="Proteomes" id="UP000199766"/>
    </source>
</evidence>
<feature type="domain" description="Histidine kinase" evidence="6">
    <location>
        <begin position="39"/>
        <end position="258"/>
    </location>
</feature>
<keyword evidence="8" id="KW-1185">Reference proteome</keyword>
<dbReference type="Proteomes" id="UP000199766">
    <property type="component" value="Unassembled WGS sequence"/>
</dbReference>
<evidence type="ECO:0000256" key="5">
    <source>
        <dbReference type="ARBA" id="ARBA00022777"/>
    </source>
</evidence>
<keyword evidence="3" id="KW-0597">Phosphoprotein</keyword>
<organism evidence="7 8">
    <name type="scientific">Giesbergeria anulus</name>
    <dbReference type="NCBI Taxonomy" id="180197"/>
    <lineage>
        <taxon>Bacteria</taxon>
        <taxon>Pseudomonadati</taxon>
        <taxon>Pseudomonadota</taxon>
        <taxon>Betaproteobacteria</taxon>
        <taxon>Burkholderiales</taxon>
        <taxon>Comamonadaceae</taxon>
        <taxon>Giesbergeria</taxon>
    </lineage>
</organism>
<proteinExistence type="predicted"/>
<evidence type="ECO:0000256" key="3">
    <source>
        <dbReference type="ARBA" id="ARBA00022553"/>
    </source>
</evidence>
<dbReference type="InterPro" id="IPR004358">
    <property type="entry name" value="Sig_transdc_His_kin-like_C"/>
</dbReference>
<dbReference type="PRINTS" id="PR00344">
    <property type="entry name" value="BCTRLSENSOR"/>
</dbReference>
<dbReference type="InterPro" id="IPR036890">
    <property type="entry name" value="HATPase_C_sf"/>
</dbReference>
<reference evidence="7 8" key="1">
    <citation type="submission" date="2016-10" db="EMBL/GenBank/DDBJ databases">
        <authorList>
            <person name="de Groot N.N."/>
        </authorList>
    </citation>
    <scope>NUCLEOTIDE SEQUENCE [LARGE SCALE GENOMIC DNA]</scope>
    <source>
        <strain evidence="7 8">ATCC 35958</strain>
    </source>
</reference>
<dbReference type="SMART" id="SM00387">
    <property type="entry name" value="HATPase_c"/>
    <property type="match status" value="1"/>
</dbReference>
<dbReference type="InterPro" id="IPR003594">
    <property type="entry name" value="HATPase_dom"/>
</dbReference>
<dbReference type="STRING" id="180197.SAMN02982919_01615"/>
<keyword evidence="4" id="KW-0808">Transferase</keyword>
<dbReference type="InterPro" id="IPR005467">
    <property type="entry name" value="His_kinase_dom"/>
</dbReference>
<evidence type="ECO:0000256" key="2">
    <source>
        <dbReference type="ARBA" id="ARBA00012438"/>
    </source>
</evidence>
<dbReference type="SUPFAM" id="SSF55874">
    <property type="entry name" value="ATPase domain of HSP90 chaperone/DNA topoisomerase II/histidine kinase"/>
    <property type="match status" value="1"/>
</dbReference>
<dbReference type="GO" id="GO:0007234">
    <property type="term" value="P:osmosensory signaling via phosphorelay pathway"/>
    <property type="evidence" value="ECO:0007669"/>
    <property type="project" value="TreeGrafter"/>
</dbReference>
<evidence type="ECO:0000313" key="7">
    <source>
        <dbReference type="EMBL" id="SER00841.1"/>
    </source>
</evidence>
<protein>
    <recommendedName>
        <fullName evidence="2">histidine kinase</fullName>
        <ecNumber evidence="2">2.7.13.3</ecNumber>
    </recommendedName>
</protein>
<dbReference type="GO" id="GO:0000155">
    <property type="term" value="F:phosphorelay sensor kinase activity"/>
    <property type="evidence" value="ECO:0007669"/>
    <property type="project" value="InterPro"/>
</dbReference>
<dbReference type="GO" id="GO:0030295">
    <property type="term" value="F:protein kinase activator activity"/>
    <property type="evidence" value="ECO:0007669"/>
    <property type="project" value="TreeGrafter"/>
</dbReference>
<dbReference type="PROSITE" id="PS50109">
    <property type="entry name" value="HIS_KIN"/>
    <property type="match status" value="1"/>
</dbReference>
<dbReference type="EMBL" id="FOGD01000003">
    <property type="protein sequence ID" value="SER00841.1"/>
    <property type="molecule type" value="Genomic_DNA"/>
</dbReference>
<dbReference type="PANTHER" id="PTHR42878">
    <property type="entry name" value="TWO-COMPONENT HISTIDINE KINASE"/>
    <property type="match status" value="1"/>
</dbReference>
<dbReference type="Gene3D" id="1.10.287.130">
    <property type="match status" value="1"/>
</dbReference>
<sequence length="258" mass="28128">MTPPTPSTEQEVAQLRMLLAQRERQLAEISQAYEDFLRAVSHDLRAPLRHVTSYGTLLAEVLPEAGLQGPAWEEAEEFLGTMNQSARRMGQMLDGLLALSRIVRAPLQRQPVALAALLAEVQTELAARTAQRSIEWQAQLQTAHVEADAALLRQLLRQLLDNALKFTQSRSPARIAIACWRNTEGQVGLRIQDNGVGFNPAQAAGLFGLFQRLHRENEFEGVGAGLAAVRAIAKRHGGDAQASAILGEGCTVTVTWPG</sequence>
<keyword evidence="5 7" id="KW-0418">Kinase</keyword>
<evidence type="ECO:0000256" key="4">
    <source>
        <dbReference type="ARBA" id="ARBA00022679"/>
    </source>
</evidence>
<dbReference type="InterPro" id="IPR036097">
    <property type="entry name" value="HisK_dim/P_sf"/>
</dbReference>
<name>A0A1H9KNV5_9BURK</name>